<feature type="non-terminal residue" evidence="2">
    <location>
        <position position="158"/>
    </location>
</feature>
<protein>
    <submittedName>
        <fullName evidence="2">9202_t:CDS:1</fullName>
    </submittedName>
</protein>
<sequence>MPSRETSIVSTCKKKIPISDNKIKKILTDEIGHERSYDANNENGSCEVRQWKNGKTDELRDSMQEAVAKEQDSMVMKKQLTPCSKGQEEMDEKNGYMNLDDENELCDSMQEVVAKEQDSTVMKKQPILCSKGQEEMDENNGYMNSTLNHTPMIQISLN</sequence>
<evidence type="ECO:0000256" key="1">
    <source>
        <dbReference type="SAM" id="MobiDB-lite"/>
    </source>
</evidence>
<reference evidence="2" key="1">
    <citation type="submission" date="2021-06" db="EMBL/GenBank/DDBJ databases">
        <authorList>
            <person name="Kallberg Y."/>
            <person name="Tangrot J."/>
            <person name="Rosling A."/>
        </authorList>
    </citation>
    <scope>NUCLEOTIDE SEQUENCE</scope>
    <source>
        <strain evidence="2">CL551</strain>
    </source>
</reference>
<keyword evidence="3" id="KW-1185">Reference proteome</keyword>
<organism evidence="2 3">
    <name type="scientific">Acaulospora morrowiae</name>
    <dbReference type="NCBI Taxonomy" id="94023"/>
    <lineage>
        <taxon>Eukaryota</taxon>
        <taxon>Fungi</taxon>
        <taxon>Fungi incertae sedis</taxon>
        <taxon>Mucoromycota</taxon>
        <taxon>Glomeromycotina</taxon>
        <taxon>Glomeromycetes</taxon>
        <taxon>Diversisporales</taxon>
        <taxon>Acaulosporaceae</taxon>
        <taxon>Acaulospora</taxon>
    </lineage>
</organism>
<feature type="region of interest" description="Disordered" evidence="1">
    <location>
        <begin position="68"/>
        <end position="91"/>
    </location>
</feature>
<comment type="caution">
    <text evidence="2">The sequence shown here is derived from an EMBL/GenBank/DDBJ whole genome shotgun (WGS) entry which is preliminary data.</text>
</comment>
<gene>
    <name evidence="2" type="ORF">AMORRO_LOCUS9316</name>
</gene>
<evidence type="ECO:0000313" key="2">
    <source>
        <dbReference type="EMBL" id="CAG8636264.1"/>
    </source>
</evidence>
<proteinExistence type="predicted"/>
<name>A0A9N9DH92_9GLOM</name>
<dbReference type="Proteomes" id="UP000789342">
    <property type="component" value="Unassembled WGS sequence"/>
</dbReference>
<accession>A0A9N9DH92</accession>
<evidence type="ECO:0000313" key="3">
    <source>
        <dbReference type="Proteomes" id="UP000789342"/>
    </source>
</evidence>
<dbReference type="AlphaFoldDB" id="A0A9N9DH92"/>
<dbReference type="EMBL" id="CAJVPV010008918">
    <property type="protein sequence ID" value="CAG8636264.1"/>
    <property type="molecule type" value="Genomic_DNA"/>
</dbReference>